<accession>A0ABM8W5Y6</accession>
<protein>
    <submittedName>
        <fullName evidence="1">26389_t:CDS:1</fullName>
    </submittedName>
</protein>
<proteinExistence type="predicted"/>
<evidence type="ECO:0000313" key="2">
    <source>
        <dbReference type="Proteomes" id="UP000789901"/>
    </source>
</evidence>
<sequence length="44" mass="5338">MPVLAEYFEIIYTPLTYFSKFLKIFKSSQPRTQKKSKFEKIFVD</sequence>
<dbReference type="EMBL" id="CAJVQB010001398">
    <property type="protein sequence ID" value="CAG8534100.1"/>
    <property type="molecule type" value="Genomic_DNA"/>
</dbReference>
<dbReference type="Proteomes" id="UP000789901">
    <property type="component" value="Unassembled WGS sequence"/>
</dbReference>
<gene>
    <name evidence="1" type="ORF">GMARGA_LOCUS3764</name>
</gene>
<name>A0ABM8W5Y6_GIGMA</name>
<reference evidence="1 2" key="1">
    <citation type="submission" date="2021-06" db="EMBL/GenBank/DDBJ databases">
        <authorList>
            <person name="Kallberg Y."/>
            <person name="Tangrot J."/>
            <person name="Rosling A."/>
        </authorList>
    </citation>
    <scope>NUCLEOTIDE SEQUENCE [LARGE SCALE GENOMIC DNA]</scope>
    <source>
        <strain evidence="1 2">120-4 pot B 10/14</strain>
    </source>
</reference>
<keyword evidence="2" id="KW-1185">Reference proteome</keyword>
<comment type="caution">
    <text evidence="1">The sequence shown here is derived from an EMBL/GenBank/DDBJ whole genome shotgun (WGS) entry which is preliminary data.</text>
</comment>
<evidence type="ECO:0000313" key="1">
    <source>
        <dbReference type="EMBL" id="CAG8534100.1"/>
    </source>
</evidence>
<organism evidence="1 2">
    <name type="scientific">Gigaspora margarita</name>
    <dbReference type="NCBI Taxonomy" id="4874"/>
    <lineage>
        <taxon>Eukaryota</taxon>
        <taxon>Fungi</taxon>
        <taxon>Fungi incertae sedis</taxon>
        <taxon>Mucoromycota</taxon>
        <taxon>Glomeromycotina</taxon>
        <taxon>Glomeromycetes</taxon>
        <taxon>Diversisporales</taxon>
        <taxon>Gigasporaceae</taxon>
        <taxon>Gigaspora</taxon>
    </lineage>
</organism>